<evidence type="ECO:0000256" key="4">
    <source>
        <dbReference type="ARBA" id="ARBA00022801"/>
    </source>
</evidence>
<dbReference type="Gene3D" id="3.90.1720.10">
    <property type="entry name" value="endopeptidase domain like (from Nostoc punctiforme)"/>
    <property type="match status" value="1"/>
</dbReference>
<dbReference type="SUPFAM" id="SSF54001">
    <property type="entry name" value="Cysteine proteinases"/>
    <property type="match status" value="1"/>
</dbReference>
<dbReference type="PANTHER" id="PTHR47360">
    <property type="entry name" value="MUREIN DD-ENDOPEPTIDASE MEPS/MUREIN LD-CARBOXYPEPTIDASE"/>
    <property type="match status" value="1"/>
</dbReference>
<gene>
    <name evidence="7" type="ordered locus">Tola_0633</name>
</gene>
<evidence type="ECO:0000256" key="3">
    <source>
        <dbReference type="ARBA" id="ARBA00022729"/>
    </source>
</evidence>
<organism evidence="7 8">
    <name type="scientific">Tolumonas auensis (strain DSM 9187 / NBRC 110442 / TA 4)</name>
    <dbReference type="NCBI Taxonomy" id="595494"/>
    <lineage>
        <taxon>Bacteria</taxon>
        <taxon>Pseudomonadati</taxon>
        <taxon>Pseudomonadota</taxon>
        <taxon>Gammaproteobacteria</taxon>
        <taxon>Aeromonadales</taxon>
        <taxon>Aeromonadaceae</taxon>
        <taxon>Tolumonas</taxon>
    </lineage>
</organism>
<dbReference type="HOGENOM" id="CLU_016043_9_3_6"/>
<protein>
    <submittedName>
        <fullName evidence="7">NLP/P60 protein</fullName>
    </submittedName>
</protein>
<keyword evidence="8" id="KW-1185">Reference proteome</keyword>
<dbReference type="STRING" id="595494.Tola_0633"/>
<evidence type="ECO:0000259" key="6">
    <source>
        <dbReference type="PROSITE" id="PS51935"/>
    </source>
</evidence>
<reference evidence="7 8" key="2">
    <citation type="journal article" date="2011" name="Stand. Genomic Sci.">
        <title>Complete genome sequence of Tolumonas auensis type strain (TA 4).</title>
        <authorList>
            <person name="Chertkov O."/>
            <person name="Copeland A."/>
            <person name="Lucas S."/>
            <person name="Lapidus A."/>
            <person name="Berry K.W."/>
            <person name="Detter J.C."/>
            <person name="Del Rio T.G."/>
            <person name="Hammon N."/>
            <person name="Dalin E."/>
            <person name="Tice H."/>
            <person name="Pitluck S."/>
            <person name="Richardson P."/>
            <person name="Bruce D."/>
            <person name="Goodwin L."/>
            <person name="Han C."/>
            <person name="Tapia R."/>
            <person name="Saunders E."/>
            <person name="Schmutz J."/>
            <person name="Brettin T."/>
            <person name="Larimer F."/>
            <person name="Land M."/>
            <person name="Hauser L."/>
            <person name="Spring S."/>
            <person name="Rohde M."/>
            <person name="Kyrpides N.C."/>
            <person name="Ivanova N."/>
            <person name="Goker M."/>
            <person name="Beller H.R."/>
            <person name="Klenk H.P."/>
            <person name="Woyke T."/>
        </authorList>
    </citation>
    <scope>NUCLEOTIDE SEQUENCE [LARGE SCALE GENOMIC DNA]</scope>
    <source>
        <strain evidence="8">DSM 9187 / TA4</strain>
    </source>
</reference>
<dbReference type="PANTHER" id="PTHR47360:SF1">
    <property type="entry name" value="ENDOPEPTIDASE NLPC-RELATED"/>
    <property type="match status" value="1"/>
</dbReference>
<keyword evidence="4" id="KW-0378">Hydrolase</keyword>
<keyword evidence="5" id="KW-0788">Thiol protease</keyword>
<dbReference type="EMBL" id="CP001616">
    <property type="protein sequence ID" value="ACQ92262.1"/>
    <property type="molecule type" value="Genomic_DNA"/>
</dbReference>
<proteinExistence type="inferred from homology"/>
<dbReference type="RefSeq" id="WP_012728861.1">
    <property type="nucleotide sequence ID" value="NC_012691.1"/>
</dbReference>
<accession>C4LAQ8</accession>
<name>C4LAQ8_TOLAT</name>
<comment type="similarity">
    <text evidence="1">Belongs to the peptidase C40 family.</text>
</comment>
<feature type="domain" description="NlpC/P60" evidence="6">
    <location>
        <begin position="42"/>
        <end position="163"/>
    </location>
</feature>
<evidence type="ECO:0000256" key="2">
    <source>
        <dbReference type="ARBA" id="ARBA00022670"/>
    </source>
</evidence>
<evidence type="ECO:0000256" key="5">
    <source>
        <dbReference type="ARBA" id="ARBA00022807"/>
    </source>
</evidence>
<evidence type="ECO:0000313" key="7">
    <source>
        <dbReference type="EMBL" id="ACQ92262.1"/>
    </source>
</evidence>
<dbReference type="InterPro" id="IPR038765">
    <property type="entry name" value="Papain-like_cys_pep_sf"/>
</dbReference>
<dbReference type="eggNOG" id="COG0791">
    <property type="taxonomic scope" value="Bacteria"/>
</dbReference>
<evidence type="ECO:0000256" key="1">
    <source>
        <dbReference type="ARBA" id="ARBA00007074"/>
    </source>
</evidence>
<evidence type="ECO:0000313" key="8">
    <source>
        <dbReference type="Proteomes" id="UP000009073"/>
    </source>
</evidence>
<keyword evidence="3" id="KW-0732">Signal</keyword>
<dbReference type="MEROPS" id="C40.004"/>
<dbReference type="Proteomes" id="UP000009073">
    <property type="component" value="Chromosome"/>
</dbReference>
<dbReference type="GO" id="GO:0008234">
    <property type="term" value="F:cysteine-type peptidase activity"/>
    <property type="evidence" value="ECO:0007669"/>
    <property type="project" value="UniProtKB-KW"/>
</dbReference>
<dbReference type="GO" id="GO:0006508">
    <property type="term" value="P:proteolysis"/>
    <property type="evidence" value="ECO:0007669"/>
    <property type="project" value="UniProtKB-KW"/>
</dbReference>
<dbReference type="PROSITE" id="PS51935">
    <property type="entry name" value="NLPC_P60"/>
    <property type="match status" value="1"/>
</dbReference>
<dbReference type="OrthoDB" id="9807055at2"/>
<dbReference type="Pfam" id="PF00877">
    <property type="entry name" value="NLPC_P60"/>
    <property type="match status" value="1"/>
</dbReference>
<dbReference type="AlphaFoldDB" id="C4LAQ8"/>
<dbReference type="KEGG" id="tau:Tola_0633"/>
<keyword evidence="2" id="KW-0645">Protease</keyword>
<sequence>MNPPHHPPAPFLLLWLMLSALLLAGCQSQISEPYSSGLSDPAYARSALYEQYQEWKGVPYRDGGESRWGVDCSGFVQLTFREQFAMQLPRDTGSQAQLGRSISTRQLRPGDLVFFHIGKRTRHVGVMVEKNKFLHASTSKGVMISDLNQPYWQRYYWQARRLAQ</sequence>
<reference evidence="8" key="1">
    <citation type="submission" date="2009-05" db="EMBL/GenBank/DDBJ databases">
        <title>Complete sequence of Tolumonas auensis DSM 9187.</title>
        <authorList>
            <consortium name="US DOE Joint Genome Institute"/>
            <person name="Lucas S."/>
            <person name="Copeland A."/>
            <person name="Lapidus A."/>
            <person name="Glavina del Rio T."/>
            <person name="Tice H."/>
            <person name="Bruce D."/>
            <person name="Goodwin L."/>
            <person name="Pitluck S."/>
            <person name="Chertkov O."/>
            <person name="Brettin T."/>
            <person name="Detter J.C."/>
            <person name="Han C."/>
            <person name="Larimer F."/>
            <person name="Land M."/>
            <person name="Hauser L."/>
            <person name="Kyrpides N."/>
            <person name="Mikhailova N."/>
            <person name="Spring S."/>
            <person name="Beller H."/>
        </authorList>
    </citation>
    <scope>NUCLEOTIDE SEQUENCE [LARGE SCALE GENOMIC DNA]</scope>
    <source>
        <strain evidence="8">DSM 9187 / TA4</strain>
    </source>
</reference>
<dbReference type="InterPro" id="IPR000064">
    <property type="entry name" value="NLP_P60_dom"/>
</dbReference>
<dbReference type="InterPro" id="IPR052062">
    <property type="entry name" value="Murein_DD/LD_carboxypeptidase"/>
</dbReference>